<evidence type="ECO:0000313" key="3">
    <source>
        <dbReference type="EMBL" id="MPA66276.1"/>
    </source>
</evidence>
<dbReference type="Pfam" id="PF00201">
    <property type="entry name" value="UDPGT"/>
    <property type="match status" value="1"/>
</dbReference>
<dbReference type="Gene3D" id="3.40.50.2000">
    <property type="entry name" value="Glycogen Phosphorylase B"/>
    <property type="match status" value="2"/>
</dbReference>
<dbReference type="FunFam" id="3.40.50.2000:FF:000138">
    <property type="entry name" value="Glycosyltransferase"/>
    <property type="match status" value="1"/>
</dbReference>
<dbReference type="GO" id="GO:0080044">
    <property type="term" value="F:quercetin 7-O-glucosyltransferase activity"/>
    <property type="evidence" value="ECO:0007669"/>
    <property type="project" value="TreeGrafter"/>
</dbReference>
<gene>
    <name evidence="3" type="ORF">Din_035717</name>
</gene>
<dbReference type="EC" id="2.4.1.-" evidence="3"/>
<dbReference type="GO" id="GO:0080043">
    <property type="term" value="F:quercetin 3-O-glucosyltransferase activity"/>
    <property type="evidence" value="ECO:0007669"/>
    <property type="project" value="TreeGrafter"/>
</dbReference>
<dbReference type="EMBL" id="GHES01035717">
    <property type="protein sequence ID" value="MPA66276.1"/>
    <property type="molecule type" value="Transcribed_RNA"/>
</dbReference>
<name>A0A5B7BDN0_DAVIN</name>
<dbReference type="InterPro" id="IPR002213">
    <property type="entry name" value="UDP_glucos_trans"/>
</dbReference>
<protein>
    <submittedName>
        <fullName evidence="3">Putative UDP-glycosyltransferase 87A1-like</fullName>
        <ecNumber evidence="3">2.4.1.-</ecNumber>
    </submittedName>
</protein>
<organism evidence="3">
    <name type="scientific">Davidia involucrata</name>
    <name type="common">Dove tree</name>
    <dbReference type="NCBI Taxonomy" id="16924"/>
    <lineage>
        <taxon>Eukaryota</taxon>
        <taxon>Viridiplantae</taxon>
        <taxon>Streptophyta</taxon>
        <taxon>Embryophyta</taxon>
        <taxon>Tracheophyta</taxon>
        <taxon>Spermatophyta</taxon>
        <taxon>Magnoliopsida</taxon>
        <taxon>eudicotyledons</taxon>
        <taxon>Gunneridae</taxon>
        <taxon>Pentapetalae</taxon>
        <taxon>asterids</taxon>
        <taxon>Cornales</taxon>
        <taxon>Nyssaceae</taxon>
        <taxon>Davidia</taxon>
    </lineage>
</organism>
<comment type="similarity">
    <text evidence="1">Belongs to the UDP-glycosyltransferase family.</text>
</comment>
<accession>A0A5B7BDN0</accession>
<sequence>MDSTNGEQTNRCHVMALPYPGRGHINSMMNLCKFIASRSHDILITFVVTEEWLGFIGSNSKPANIRFATIPNVVPSELVRGADVQGFIKATQTKMEEPFELLLDRLEPPVNLIIADIILIWPVKVGNQRNIPVALLWPMSASVFSINYHFDLDQNRHFPVDLSEGGEERLDSIPGIYSIRIADLPPNLHQAPRCVVSLVSKAQYLLFASIYELESQAIDALKPKIPCPVYSLGPAIPYFKSKETYNECLDYLKWLDSQPPSSVLYISLGSFLSVSSTQMDEIAAGLRLCGVRYLWVAREETSRLKEGGCGGSGMVVPWCDQLRVLCHPSIGGFWTHCGWNSIMESIFAGVPLITFPICVDQFTNSKLIVEDWKIGWKMNAEVKREEIGGLVQRFMDLDSAERTEMVKRATELQKICQQAIVKGGSSETNLDDFVGKFSQCLDI</sequence>
<dbReference type="SUPFAM" id="SSF53756">
    <property type="entry name" value="UDP-Glycosyltransferase/glycogen phosphorylase"/>
    <property type="match status" value="1"/>
</dbReference>
<dbReference type="PANTHER" id="PTHR11926">
    <property type="entry name" value="GLUCOSYL/GLUCURONOSYL TRANSFERASES"/>
    <property type="match status" value="1"/>
</dbReference>
<keyword evidence="2 3" id="KW-0808">Transferase</keyword>
<dbReference type="PANTHER" id="PTHR11926:SF1395">
    <property type="entry name" value="GLYCOSYLTRANSFERASE"/>
    <property type="match status" value="1"/>
</dbReference>
<reference evidence="3" key="1">
    <citation type="submission" date="2019-08" db="EMBL/GenBank/DDBJ databases">
        <title>Reference gene set and small RNA set construction with multiple tissues from Davidia involucrata Baill.</title>
        <authorList>
            <person name="Yang H."/>
            <person name="Zhou C."/>
            <person name="Li G."/>
            <person name="Wang J."/>
            <person name="Gao P."/>
            <person name="Wang M."/>
            <person name="Wang R."/>
            <person name="Zhao Y."/>
        </authorList>
    </citation>
    <scope>NUCLEOTIDE SEQUENCE</scope>
    <source>
        <tissue evidence="3">Mixed with DoveR01_LX</tissue>
    </source>
</reference>
<proteinExistence type="inferred from homology"/>
<evidence type="ECO:0000256" key="1">
    <source>
        <dbReference type="ARBA" id="ARBA00009995"/>
    </source>
</evidence>
<keyword evidence="3" id="KW-0328">Glycosyltransferase</keyword>
<dbReference type="AlphaFoldDB" id="A0A5B7BDN0"/>
<evidence type="ECO:0000256" key="2">
    <source>
        <dbReference type="ARBA" id="ARBA00022679"/>
    </source>
</evidence>
<dbReference type="CDD" id="cd03784">
    <property type="entry name" value="GT1_Gtf-like"/>
    <property type="match status" value="1"/>
</dbReference>